<dbReference type="SMART" id="SM00091">
    <property type="entry name" value="PAS"/>
    <property type="match status" value="1"/>
</dbReference>
<organism evidence="3 4">
    <name type="scientific">Bailinhaonella thermotolerans</name>
    <dbReference type="NCBI Taxonomy" id="1070861"/>
    <lineage>
        <taxon>Bacteria</taxon>
        <taxon>Bacillati</taxon>
        <taxon>Actinomycetota</taxon>
        <taxon>Actinomycetes</taxon>
        <taxon>Streptosporangiales</taxon>
        <taxon>Streptosporangiaceae</taxon>
        <taxon>Bailinhaonella</taxon>
    </lineage>
</organism>
<dbReference type="Proteomes" id="UP000265768">
    <property type="component" value="Unassembled WGS sequence"/>
</dbReference>
<protein>
    <submittedName>
        <fullName evidence="3">Histidine kinase</fullName>
    </submittedName>
</protein>
<dbReference type="GO" id="GO:0016301">
    <property type="term" value="F:kinase activity"/>
    <property type="evidence" value="ECO:0007669"/>
    <property type="project" value="UniProtKB-KW"/>
</dbReference>
<dbReference type="InterPro" id="IPR000014">
    <property type="entry name" value="PAS"/>
</dbReference>
<dbReference type="OrthoDB" id="3493177at2"/>
<proteinExistence type="predicted"/>
<dbReference type="CDD" id="cd00130">
    <property type="entry name" value="PAS"/>
    <property type="match status" value="1"/>
</dbReference>
<dbReference type="InterPro" id="IPR013656">
    <property type="entry name" value="PAS_4"/>
</dbReference>
<feature type="coiled-coil region" evidence="1">
    <location>
        <begin position="75"/>
        <end position="120"/>
    </location>
</feature>
<dbReference type="AlphaFoldDB" id="A0A3A4B7E9"/>
<keyword evidence="3" id="KW-0418">Kinase</keyword>
<keyword evidence="4" id="KW-1185">Reference proteome</keyword>
<reference evidence="3 4" key="1">
    <citation type="submission" date="2018-09" db="EMBL/GenBank/DDBJ databases">
        <title>YIM 75507 draft genome.</title>
        <authorList>
            <person name="Tang S."/>
            <person name="Feng Y."/>
        </authorList>
    </citation>
    <scope>NUCLEOTIDE SEQUENCE [LARGE SCALE GENOMIC DNA]</scope>
    <source>
        <strain evidence="3 4">YIM 75507</strain>
    </source>
</reference>
<evidence type="ECO:0000313" key="4">
    <source>
        <dbReference type="Proteomes" id="UP000265768"/>
    </source>
</evidence>
<dbReference type="InterPro" id="IPR035965">
    <property type="entry name" value="PAS-like_dom_sf"/>
</dbReference>
<dbReference type="Pfam" id="PF08448">
    <property type="entry name" value="PAS_4"/>
    <property type="match status" value="1"/>
</dbReference>
<evidence type="ECO:0000313" key="3">
    <source>
        <dbReference type="EMBL" id="RJL34497.1"/>
    </source>
</evidence>
<dbReference type="Gene3D" id="3.30.450.20">
    <property type="entry name" value="PAS domain"/>
    <property type="match status" value="1"/>
</dbReference>
<name>A0A3A4B7E9_9ACTN</name>
<dbReference type="EMBL" id="QZEY01000002">
    <property type="protein sequence ID" value="RJL34497.1"/>
    <property type="molecule type" value="Genomic_DNA"/>
</dbReference>
<dbReference type="SUPFAM" id="SSF55781">
    <property type="entry name" value="GAF domain-like"/>
    <property type="match status" value="1"/>
</dbReference>
<evidence type="ECO:0000259" key="2">
    <source>
        <dbReference type="PROSITE" id="PS50112"/>
    </source>
</evidence>
<keyword evidence="1" id="KW-0175">Coiled coil</keyword>
<sequence length="458" mass="48038">MPVTASAVTRCRTVSMDAVPTRVRAARSCASRSVNISPDACPMGSALNRFGRNLPGSGEEAERVVSMPIGGAVEISDLEAELSALGGRMSALRQTYGSPADEIQGALDAILLELDAAEELIRACIAEIRDKDRSGRRRGGTAEREHRLLRQAFRDLPIPLFLLDGKGAVRRVNNEGAALLGFLVGYLTGKSFPLFVDLSHRAVFRSHLSAVLRTGTRAAFDTRVIRGSRTQEVRLALAPLTVSTEPEPLVTVIAMPPGGEAAAVPGTARPAAGEEAGEDEAPAVAAARRLDVMTRMSRLLLSSPREPRTLAPAAELLAEDFADWVVADLTGEGREVAGPDSDLRKVLGQLDPAAAPAVREALETGTSRLHELIGDEGLLGTLPEGRPVLPALDARSVLTVPIAGREAASPALRGGGAGPLGALTLVRVAGHEPFGLADLGLAEDLGEHLALFLSRPAP</sequence>
<evidence type="ECO:0000256" key="1">
    <source>
        <dbReference type="SAM" id="Coils"/>
    </source>
</evidence>
<accession>A0A3A4B7E9</accession>
<comment type="caution">
    <text evidence="3">The sequence shown here is derived from an EMBL/GenBank/DDBJ whole genome shotgun (WGS) entry which is preliminary data.</text>
</comment>
<dbReference type="PROSITE" id="PS50112">
    <property type="entry name" value="PAS"/>
    <property type="match status" value="1"/>
</dbReference>
<dbReference type="SUPFAM" id="SSF55785">
    <property type="entry name" value="PYP-like sensor domain (PAS domain)"/>
    <property type="match status" value="1"/>
</dbReference>
<gene>
    <name evidence="3" type="ORF">D5H75_08775</name>
</gene>
<keyword evidence="3" id="KW-0808">Transferase</keyword>
<feature type="domain" description="PAS" evidence="2">
    <location>
        <begin position="145"/>
        <end position="215"/>
    </location>
</feature>